<dbReference type="PANTHER" id="PTHR33927:SF5">
    <property type="entry name" value="ENZYME, PUTATIVE (AFU_ORTHOLOGUE AFUA_8G01222)-RELATED"/>
    <property type="match status" value="1"/>
</dbReference>
<comment type="caution">
    <text evidence="3">The sequence shown here is derived from an EMBL/GenBank/DDBJ whole genome shotgun (WGS) entry which is preliminary data.</text>
</comment>
<feature type="transmembrane region" description="Helical" evidence="2">
    <location>
        <begin position="88"/>
        <end position="109"/>
    </location>
</feature>
<evidence type="ECO:0000256" key="2">
    <source>
        <dbReference type="SAM" id="Phobius"/>
    </source>
</evidence>
<evidence type="ECO:0000256" key="1">
    <source>
        <dbReference type="SAM" id="MobiDB-lite"/>
    </source>
</evidence>
<proteinExistence type="predicted"/>
<sequence length="498" mass="55463">MDHQLPRLPPVALASSSRTPSSESQETLDEKTSGLQSVGTAGSTSSFTTVSAAPPEKGMGWEGYEDDELPEKVHGHYLRNLRHQAFSLYRRLFGVVFITNMAIFIVVCIRETNVAKIAEIAVANLFASIVMRQEYVVNTFFNVFCSVPRSWPLAIRRIAARVYHIGGLHSGFAVSGTVWLILFTGKATKDVIEGGRTSIATLVLSWIIMVFLFGMVVFAYPSFRAKKHNSFERVHRFAGWSAAAMVWAQVILLVNDFKDPEESLGNALKNAPSFWLVVVFTASLILPWVELRKHDVRAEVLSNHAVRLFFDYGVHPEPGSFVRLSEDPLFEWHGFATIAEPGKTGYSVIISRAGDWTSKQIENPPTKMWIRGIPTFGVVHVVPMFRRVVLVATGSGIAPLVPVILRQEVPIRLLWTSPNVRETFGDALVDNILEKAPGTVLYDTRKHGKPDMVKLTYRMVREFDAEAVCIISNAKLTYKVVYGLMSRGIPAIGAIWDS</sequence>
<dbReference type="Proteomes" id="UP001437256">
    <property type="component" value="Unassembled WGS sequence"/>
</dbReference>
<feature type="compositionally biased region" description="Low complexity" evidence="1">
    <location>
        <begin position="15"/>
        <end position="24"/>
    </location>
</feature>
<evidence type="ECO:0008006" key="5">
    <source>
        <dbReference type="Google" id="ProtNLM"/>
    </source>
</evidence>
<evidence type="ECO:0000313" key="3">
    <source>
        <dbReference type="EMBL" id="KAL0063362.1"/>
    </source>
</evidence>
<dbReference type="InterPro" id="IPR039261">
    <property type="entry name" value="FNR_nucleotide-bd"/>
</dbReference>
<feature type="compositionally biased region" description="Polar residues" evidence="1">
    <location>
        <begin position="33"/>
        <end position="51"/>
    </location>
</feature>
<keyword evidence="2" id="KW-1133">Transmembrane helix</keyword>
<evidence type="ECO:0000313" key="4">
    <source>
        <dbReference type="Proteomes" id="UP001437256"/>
    </source>
</evidence>
<keyword evidence="2" id="KW-0472">Membrane</keyword>
<name>A0ABR2ZNX6_9AGAR</name>
<feature type="transmembrane region" description="Helical" evidence="2">
    <location>
        <begin position="162"/>
        <end position="183"/>
    </location>
</feature>
<keyword evidence="2" id="KW-0812">Transmembrane</keyword>
<dbReference type="PANTHER" id="PTHR33927">
    <property type="entry name" value="TRANSMEMBRANE PROTEIN"/>
    <property type="match status" value="1"/>
</dbReference>
<keyword evidence="4" id="KW-1185">Reference proteome</keyword>
<gene>
    <name evidence="3" type="ORF">AAF712_009757</name>
</gene>
<accession>A0ABR2ZNX6</accession>
<dbReference type="SUPFAM" id="SSF52343">
    <property type="entry name" value="Ferredoxin reductase-like, C-terminal NADP-linked domain"/>
    <property type="match status" value="1"/>
</dbReference>
<feature type="transmembrane region" description="Helical" evidence="2">
    <location>
        <begin position="203"/>
        <end position="223"/>
    </location>
</feature>
<dbReference type="InterPro" id="IPR052979">
    <property type="entry name" value="Adenylate-forming_domain"/>
</dbReference>
<feature type="transmembrane region" description="Helical" evidence="2">
    <location>
        <begin position="274"/>
        <end position="291"/>
    </location>
</feature>
<protein>
    <recommendedName>
        <fullName evidence="5">Nonribosomal peptide synthetase 12</fullName>
    </recommendedName>
</protein>
<reference evidence="3 4" key="1">
    <citation type="submission" date="2024-05" db="EMBL/GenBank/DDBJ databases">
        <title>A draft genome resource for the thread blight pathogen Marasmius tenuissimus strain MS-2.</title>
        <authorList>
            <person name="Yulfo-Soto G.E."/>
            <person name="Baruah I.K."/>
            <person name="Amoako-Attah I."/>
            <person name="Bukari Y."/>
            <person name="Meinhardt L.W."/>
            <person name="Bailey B.A."/>
            <person name="Cohen S.P."/>
        </authorList>
    </citation>
    <scope>NUCLEOTIDE SEQUENCE [LARGE SCALE GENOMIC DNA]</scope>
    <source>
        <strain evidence="3 4">MS-2</strain>
    </source>
</reference>
<organism evidence="3 4">
    <name type="scientific">Marasmius tenuissimus</name>
    <dbReference type="NCBI Taxonomy" id="585030"/>
    <lineage>
        <taxon>Eukaryota</taxon>
        <taxon>Fungi</taxon>
        <taxon>Dikarya</taxon>
        <taxon>Basidiomycota</taxon>
        <taxon>Agaricomycotina</taxon>
        <taxon>Agaricomycetes</taxon>
        <taxon>Agaricomycetidae</taxon>
        <taxon>Agaricales</taxon>
        <taxon>Marasmiineae</taxon>
        <taxon>Marasmiaceae</taxon>
        <taxon>Marasmius</taxon>
    </lineage>
</organism>
<feature type="transmembrane region" description="Helical" evidence="2">
    <location>
        <begin position="235"/>
        <end position="254"/>
    </location>
</feature>
<feature type="region of interest" description="Disordered" evidence="1">
    <location>
        <begin position="1"/>
        <end position="65"/>
    </location>
</feature>
<dbReference type="EMBL" id="JBBXMP010000083">
    <property type="protein sequence ID" value="KAL0063362.1"/>
    <property type="molecule type" value="Genomic_DNA"/>
</dbReference>